<sequence>MQGVHPDLVKVVLHAIKISPVDFSFMEGVRTKEYQRELVKKEQVKL</sequence>
<dbReference type="Proteomes" id="UP000078295">
    <property type="component" value="Unassembled WGS sequence"/>
</dbReference>
<name>A0AB36DN20_MORCA</name>
<dbReference type="EMBL" id="LXHQ01000042">
    <property type="protein sequence ID" value="OAV23570.1"/>
    <property type="molecule type" value="Genomic_DNA"/>
</dbReference>
<evidence type="ECO:0000313" key="1">
    <source>
        <dbReference type="EMBL" id="OAV23570.1"/>
    </source>
</evidence>
<protein>
    <submittedName>
        <fullName evidence="1">Uncharacterized protein</fullName>
    </submittedName>
</protein>
<reference evidence="1 2" key="1">
    <citation type="journal article" date="2016" name="Genome Biol. Evol.">
        <title>Comparative Genomic Analyses of the Moraxella catarrhalis Serosensitive and Seroresistant Lineages Demonstrate Their Independent Evolution.</title>
        <authorList>
            <person name="Earl J.P."/>
            <person name="de Vries S.P."/>
            <person name="Ahmed A."/>
            <person name="Powell E."/>
            <person name="Schultz M.P."/>
            <person name="Hermans P.W."/>
            <person name="Hill D.J."/>
            <person name="Zhou Z."/>
            <person name="Constantinidou C.I."/>
            <person name="Hu F.Z."/>
            <person name="Bootsma H.J."/>
            <person name="Ehrlich G.D."/>
        </authorList>
    </citation>
    <scope>NUCLEOTIDE SEQUENCE [LARGE SCALE GENOMIC DNA]</scope>
    <source>
        <strain evidence="1 2">F23</strain>
    </source>
</reference>
<comment type="caution">
    <text evidence="1">The sequence shown here is derived from an EMBL/GenBank/DDBJ whole genome shotgun (WGS) entry which is preliminary data.</text>
</comment>
<proteinExistence type="predicted"/>
<organism evidence="1 2">
    <name type="scientific">Moraxella catarrhalis</name>
    <name type="common">Branhamella catarrhalis</name>
    <dbReference type="NCBI Taxonomy" id="480"/>
    <lineage>
        <taxon>Bacteria</taxon>
        <taxon>Pseudomonadati</taxon>
        <taxon>Pseudomonadota</taxon>
        <taxon>Gammaproteobacteria</taxon>
        <taxon>Moraxellales</taxon>
        <taxon>Moraxellaceae</taxon>
        <taxon>Moraxella</taxon>
    </lineage>
</organism>
<gene>
    <name evidence="1" type="ORF">AO370_1614</name>
</gene>
<accession>A0AB36DN20</accession>
<dbReference type="AlphaFoldDB" id="A0AB36DN20"/>
<evidence type="ECO:0000313" key="2">
    <source>
        <dbReference type="Proteomes" id="UP000078295"/>
    </source>
</evidence>